<evidence type="ECO:0000313" key="2">
    <source>
        <dbReference type="EMBL" id="MPC57926.1"/>
    </source>
</evidence>
<comment type="caution">
    <text evidence="2">The sequence shown here is derived from an EMBL/GenBank/DDBJ whole genome shotgun (WGS) entry which is preliminary data.</text>
</comment>
<dbReference type="AlphaFoldDB" id="A0A5B7GK55"/>
<feature type="chain" id="PRO_5023114438" evidence="1">
    <location>
        <begin position="20"/>
        <end position="149"/>
    </location>
</feature>
<name>A0A5B7GK55_PORTR</name>
<feature type="signal peptide" evidence="1">
    <location>
        <begin position="1"/>
        <end position="19"/>
    </location>
</feature>
<reference evidence="2 3" key="1">
    <citation type="submission" date="2019-05" db="EMBL/GenBank/DDBJ databases">
        <title>Another draft genome of Portunus trituberculatus and its Hox gene families provides insights of decapod evolution.</title>
        <authorList>
            <person name="Jeong J.-H."/>
            <person name="Song I."/>
            <person name="Kim S."/>
            <person name="Choi T."/>
            <person name="Kim D."/>
            <person name="Ryu S."/>
            <person name="Kim W."/>
        </authorList>
    </citation>
    <scope>NUCLEOTIDE SEQUENCE [LARGE SCALE GENOMIC DNA]</scope>
    <source>
        <tissue evidence="2">Muscle</tissue>
    </source>
</reference>
<evidence type="ECO:0000313" key="3">
    <source>
        <dbReference type="Proteomes" id="UP000324222"/>
    </source>
</evidence>
<dbReference type="EMBL" id="VSRR010015194">
    <property type="protein sequence ID" value="MPC57926.1"/>
    <property type="molecule type" value="Genomic_DNA"/>
</dbReference>
<gene>
    <name evidence="2" type="ORF">E2C01_051918</name>
</gene>
<keyword evidence="1" id="KW-0732">Signal</keyword>
<keyword evidence="3" id="KW-1185">Reference proteome</keyword>
<evidence type="ECO:0000256" key="1">
    <source>
        <dbReference type="SAM" id="SignalP"/>
    </source>
</evidence>
<protein>
    <submittedName>
        <fullName evidence="2">Uncharacterized protein</fullName>
    </submittedName>
</protein>
<proteinExistence type="predicted"/>
<organism evidence="2 3">
    <name type="scientific">Portunus trituberculatus</name>
    <name type="common">Swimming crab</name>
    <name type="synonym">Neptunus trituberculatus</name>
    <dbReference type="NCBI Taxonomy" id="210409"/>
    <lineage>
        <taxon>Eukaryota</taxon>
        <taxon>Metazoa</taxon>
        <taxon>Ecdysozoa</taxon>
        <taxon>Arthropoda</taxon>
        <taxon>Crustacea</taxon>
        <taxon>Multicrustacea</taxon>
        <taxon>Malacostraca</taxon>
        <taxon>Eumalacostraca</taxon>
        <taxon>Eucarida</taxon>
        <taxon>Decapoda</taxon>
        <taxon>Pleocyemata</taxon>
        <taxon>Brachyura</taxon>
        <taxon>Eubrachyura</taxon>
        <taxon>Portunoidea</taxon>
        <taxon>Portunidae</taxon>
        <taxon>Portuninae</taxon>
        <taxon>Portunus</taxon>
    </lineage>
</organism>
<accession>A0A5B7GK55</accession>
<dbReference type="Proteomes" id="UP000324222">
    <property type="component" value="Unassembled WGS sequence"/>
</dbReference>
<sequence length="149" mass="16091">MLRQLLRGLFLLAQRTVKGCKSNPKQSVVSAKMLMQRVLNVFSQNSNLTLSVERSKPKPVINAQGACYGQPGIHCLLERKAQSGGVTGATLACQASSTPAVFRGIGGRKKERGRIGCSTQYFPGGDDKSYSAAPSRKHQHIVTVNGNQY</sequence>